<evidence type="ECO:0000256" key="2">
    <source>
        <dbReference type="ARBA" id="ARBA00023002"/>
    </source>
</evidence>
<dbReference type="Pfam" id="PF08534">
    <property type="entry name" value="Redoxin"/>
    <property type="match status" value="1"/>
</dbReference>
<evidence type="ECO:0000313" key="6">
    <source>
        <dbReference type="Proteomes" id="UP001556220"/>
    </source>
</evidence>
<keyword evidence="6" id="KW-1185">Reference proteome</keyword>
<keyword evidence="2 3" id="KW-0560">Oxidoreductase</keyword>
<dbReference type="Gene3D" id="3.40.30.10">
    <property type="entry name" value="Glutaredoxin"/>
    <property type="match status" value="1"/>
</dbReference>
<comment type="function">
    <text evidence="3">Thiol-specific peroxidase that catalyzes the reduction of hydrogen peroxide and organic hydroperoxides to water and alcohols, respectively. Plays a role in cell protection against oxidative stress by detoxifying peroxides.</text>
</comment>
<dbReference type="SUPFAM" id="SSF52833">
    <property type="entry name" value="Thioredoxin-like"/>
    <property type="match status" value="1"/>
</dbReference>
<comment type="similarity">
    <text evidence="3">Belongs to the peroxiredoxin family. Prx5 subfamily.</text>
</comment>
<dbReference type="InterPro" id="IPR013740">
    <property type="entry name" value="Redoxin"/>
</dbReference>
<dbReference type="PROSITE" id="PS51352">
    <property type="entry name" value="THIOREDOXIN_2"/>
    <property type="match status" value="1"/>
</dbReference>
<dbReference type="PANTHER" id="PTHR10430:SF16">
    <property type="entry name" value="PEROXIREDOXIN-5, MITOCHONDRIAL"/>
    <property type="match status" value="1"/>
</dbReference>
<accession>A0ABV3QF79</accession>
<feature type="domain" description="Thioredoxin" evidence="4">
    <location>
        <begin position="3"/>
        <end position="161"/>
    </location>
</feature>
<evidence type="ECO:0000259" key="4">
    <source>
        <dbReference type="PROSITE" id="PS51352"/>
    </source>
</evidence>
<name>A0ABV3QF79_9GAMM</name>
<sequence>MSIQIGQPLPDVEIKAIVDGRIEATRTGTLFAGRKAVLFAVPGAFTPTCSEKHLPGYVQQHEVFRARGIAVYCLAVNDAYVMQAWAAAQQVPPDLLLLADGNASFTRALDLERDGSAYGMGLRARRFALYAEDGVVRQLHVEAPGEFRVSGAEAVLAALGG</sequence>
<dbReference type="PANTHER" id="PTHR10430">
    <property type="entry name" value="PEROXIREDOXIN"/>
    <property type="match status" value="1"/>
</dbReference>
<gene>
    <name evidence="5" type="ORF">ABQJ54_11985</name>
</gene>
<dbReference type="EC" id="1.11.1.27" evidence="3"/>
<organism evidence="5 6">
    <name type="scientific">Rhodanobacter lycopersici</name>
    <dbReference type="NCBI Taxonomy" id="3162487"/>
    <lineage>
        <taxon>Bacteria</taxon>
        <taxon>Pseudomonadati</taxon>
        <taxon>Pseudomonadota</taxon>
        <taxon>Gammaproteobacteria</taxon>
        <taxon>Lysobacterales</taxon>
        <taxon>Rhodanobacteraceae</taxon>
        <taxon>Rhodanobacter</taxon>
    </lineage>
</organism>
<evidence type="ECO:0000256" key="3">
    <source>
        <dbReference type="RuleBase" id="RU366011"/>
    </source>
</evidence>
<comment type="caution">
    <text evidence="5">The sequence shown here is derived from an EMBL/GenBank/DDBJ whole genome shotgun (WGS) entry which is preliminary data.</text>
</comment>
<dbReference type="EMBL" id="JBFOHK010000003">
    <property type="protein sequence ID" value="MEW9572472.1"/>
    <property type="molecule type" value="Genomic_DNA"/>
</dbReference>
<dbReference type="Proteomes" id="UP001556220">
    <property type="component" value="Unassembled WGS sequence"/>
</dbReference>
<dbReference type="InterPro" id="IPR013766">
    <property type="entry name" value="Thioredoxin_domain"/>
</dbReference>
<dbReference type="CDD" id="cd03013">
    <property type="entry name" value="PRX5_like"/>
    <property type="match status" value="1"/>
</dbReference>
<dbReference type="RefSeq" id="WP_367854543.1">
    <property type="nucleotide sequence ID" value="NZ_JBFOHK010000003.1"/>
</dbReference>
<evidence type="ECO:0000313" key="5">
    <source>
        <dbReference type="EMBL" id="MEW9572472.1"/>
    </source>
</evidence>
<keyword evidence="3" id="KW-0049">Antioxidant</keyword>
<reference evidence="5 6" key="1">
    <citation type="submission" date="2024-06" db="EMBL/GenBank/DDBJ databases">
        <authorList>
            <person name="Woo H."/>
        </authorList>
    </citation>
    <scope>NUCLEOTIDE SEQUENCE [LARGE SCALE GENOMIC DNA]</scope>
    <source>
        <strain evidence="5 6">Si-c</strain>
    </source>
</reference>
<dbReference type="InterPro" id="IPR037944">
    <property type="entry name" value="PRX5-like"/>
</dbReference>
<dbReference type="InterPro" id="IPR036249">
    <property type="entry name" value="Thioredoxin-like_sf"/>
</dbReference>
<keyword evidence="3" id="KW-0676">Redox-active center</keyword>
<comment type="catalytic activity">
    <reaction evidence="3">
        <text>a hydroperoxide + 2 glutathione = an alcohol + glutathione disulfide + H2O</text>
        <dbReference type="Rhea" id="RHEA:62632"/>
        <dbReference type="ChEBI" id="CHEBI:15377"/>
        <dbReference type="ChEBI" id="CHEBI:30879"/>
        <dbReference type="ChEBI" id="CHEBI:35924"/>
        <dbReference type="ChEBI" id="CHEBI:57925"/>
        <dbReference type="ChEBI" id="CHEBI:58297"/>
        <dbReference type="EC" id="1.11.1.27"/>
    </reaction>
</comment>
<proteinExistence type="inferred from homology"/>
<protein>
    <recommendedName>
        <fullName evidence="3">Glutathione-dependent peroxiredoxin</fullName>
        <ecNumber evidence="3">1.11.1.27</ecNumber>
    </recommendedName>
</protein>
<keyword evidence="1 3" id="KW-0575">Peroxidase</keyword>
<evidence type="ECO:0000256" key="1">
    <source>
        <dbReference type="ARBA" id="ARBA00022559"/>
    </source>
</evidence>